<keyword evidence="2" id="KW-0378">Hydrolase</keyword>
<dbReference type="Gene3D" id="3.10.129.10">
    <property type="entry name" value="Hotdog Thioesterase"/>
    <property type="match status" value="1"/>
</dbReference>
<proteinExistence type="inferred from homology"/>
<evidence type="ECO:0000313" key="6">
    <source>
        <dbReference type="Proteomes" id="UP001164439"/>
    </source>
</evidence>
<protein>
    <submittedName>
        <fullName evidence="5">Hotdog fold thioesterase</fullName>
    </submittedName>
</protein>
<evidence type="ECO:0000256" key="2">
    <source>
        <dbReference type="ARBA" id="ARBA00022801"/>
    </source>
</evidence>
<dbReference type="PANTHER" id="PTHR43240:SF5">
    <property type="entry name" value="1,4-DIHYDROXY-2-NAPHTHOYL-COA THIOESTERASE 1"/>
    <property type="match status" value="1"/>
</dbReference>
<organism evidence="5 6">
    <name type="scientific">Streptomyces cinnabarinus</name>
    <dbReference type="NCBI Taxonomy" id="67287"/>
    <lineage>
        <taxon>Bacteria</taxon>
        <taxon>Bacillati</taxon>
        <taxon>Actinomycetota</taxon>
        <taxon>Actinomycetes</taxon>
        <taxon>Kitasatosporales</taxon>
        <taxon>Streptomycetaceae</taxon>
        <taxon>Streptomyces</taxon>
    </lineage>
</organism>
<evidence type="ECO:0000256" key="3">
    <source>
        <dbReference type="SAM" id="MobiDB-lite"/>
    </source>
</evidence>
<dbReference type="PANTHER" id="PTHR43240">
    <property type="entry name" value="1,4-DIHYDROXY-2-NAPHTHOYL-COA THIOESTERASE 1"/>
    <property type="match status" value="1"/>
</dbReference>
<name>A0ABY7KGR7_9ACTN</name>
<keyword evidence="6" id="KW-1185">Reference proteome</keyword>
<dbReference type="InterPro" id="IPR003736">
    <property type="entry name" value="PAAI_dom"/>
</dbReference>
<dbReference type="InterPro" id="IPR029069">
    <property type="entry name" value="HotDog_dom_sf"/>
</dbReference>
<feature type="domain" description="Thioesterase" evidence="4">
    <location>
        <begin position="50"/>
        <end position="126"/>
    </location>
</feature>
<sequence>MSVSTLGPWAVTPEFSHQQLVSKMGIELVRCEPGLVIGTMPVDGNRQPVGIMHGGANAVLAETLGSVAAFLYSGPGGHAVGLDLSCTHHRWVAGGTVTGEARPLHEGRTTATYEIVITDSSGRRTCTARLTCAVSVRHHHRREANTPCATAPTAGPPPSRTPAAWPRRG</sequence>
<dbReference type="NCBIfam" id="TIGR00369">
    <property type="entry name" value="unchar_dom_1"/>
    <property type="match status" value="1"/>
</dbReference>
<dbReference type="InterPro" id="IPR006683">
    <property type="entry name" value="Thioestr_dom"/>
</dbReference>
<accession>A0ABY7KGR7</accession>
<reference evidence="5" key="1">
    <citation type="submission" date="2022-12" db="EMBL/GenBank/DDBJ databases">
        <authorList>
            <person name="Ruckert C."/>
            <person name="Busche T."/>
            <person name="Kalinowski J."/>
            <person name="Wittmann C."/>
        </authorList>
    </citation>
    <scope>NUCLEOTIDE SEQUENCE</scope>
    <source>
        <strain evidence="5">DSM 40467</strain>
    </source>
</reference>
<dbReference type="EMBL" id="CP114413">
    <property type="protein sequence ID" value="WAZ22773.1"/>
    <property type="molecule type" value="Genomic_DNA"/>
</dbReference>
<dbReference type="Proteomes" id="UP001164439">
    <property type="component" value="Chromosome"/>
</dbReference>
<evidence type="ECO:0000259" key="4">
    <source>
        <dbReference type="Pfam" id="PF03061"/>
    </source>
</evidence>
<evidence type="ECO:0000313" key="5">
    <source>
        <dbReference type="EMBL" id="WAZ22773.1"/>
    </source>
</evidence>
<feature type="region of interest" description="Disordered" evidence="3">
    <location>
        <begin position="141"/>
        <end position="169"/>
    </location>
</feature>
<dbReference type="Pfam" id="PF03061">
    <property type="entry name" value="4HBT"/>
    <property type="match status" value="1"/>
</dbReference>
<gene>
    <name evidence="5" type="ORF">STRCI_004066</name>
</gene>
<dbReference type="CDD" id="cd03443">
    <property type="entry name" value="PaaI_thioesterase"/>
    <property type="match status" value="1"/>
</dbReference>
<evidence type="ECO:0000256" key="1">
    <source>
        <dbReference type="ARBA" id="ARBA00008324"/>
    </source>
</evidence>
<dbReference type="RefSeq" id="WP_269660372.1">
    <property type="nucleotide sequence ID" value="NZ_CP114413.1"/>
</dbReference>
<dbReference type="SUPFAM" id="SSF54637">
    <property type="entry name" value="Thioesterase/thiol ester dehydrase-isomerase"/>
    <property type="match status" value="1"/>
</dbReference>
<comment type="similarity">
    <text evidence="1">Belongs to the thioesterase PaaI family.</text>
</comment>